<evidence type="ECO:0000256" key="3">
    <source>
        <dbReference type="ARBA" id="ARBA00022989"/>
    </source>
</evidence>
<comment type="subcellular location">
    <subcellularLocation>
        <location evidence="1">Membrane</location>
        <topology evidence="1">Multi-pass membrane protein</topology>
    </subcellularLocation>
</comment>
<reference evidence="6 7" key="1">
    <citation type="journal article" date="2023" name="G3 (Bethesda)">
        <title>A chromosome-level genome assembly of Zasmidium syzygii isolated from banana leaves.</title>
        <authorList>
            <person name="van Westerhoven A.C."/>
            <person name="Mehrabi R."/>
            <person name="Talebi R."/>
            <person name="Steentjes M.B.F."/>
            <person name="Corcolon B."/>
            <person name="Chong P.A."/>
            <person name="Kema G.H.J."/>
            <person name="Seidl M.F."/>
        </authorList>
    </citation>
    <scope>NUCLEOTIDE SEQUENCE [LARGE SCALE GENOMIC DNA]</scope>
    <source>
        <strain evidence="6 7">P124</strain>
    </source>
</reference>
<keyword evidence="4 5" id="KW-0472">Membrane</keyword>
<proteinExistence type="predicted"/>
<dbReference type="EMBL" id="JAXOVC010000007">
    <property type="protein sequence ID" value="KAK4498918.1"/>
    <property type="molecule type" value="Genomic_DNA"/>
</dbReference>
<dbReference type="PANTHER" id="PTHR42718:SF10">
    <property type="entry name" value="TRANSPORTER, PUTATIVE (AFU_ORTHOLOGUE AFUA_8G06760)-RELATED"/>
    <property type="match status" value="1"/>
</dbReference>
<evidence type="ECO:0000256" key="2">
    <source>
        <dbReference type="ARBA" id="ARBA00022692"/>
    </source>
</evidence>
<gene>
    <name evidence="6" type="ORF">PRZ48_009428</name>
</gene>
<evidence type="ECO:0000256" key="4">
    <source>
        <dbReference type="ARBA" id="ARBA00023136"/>
    </source>
</evidence>
<dbReference type="PANTHER" id="PTHR42718">
    <property type="entry name" value="MAJOR FACILITATOR SUPERFAMILY MULTIDRUG TRANSPORTER MFSC"/>
    <property type="match status" value="1"/>
</dbReference>
<evidence type="ECO:0000256" key="5">
    <source>
        <dbReference type="SAM" id="Phobius"/>
    </source>
</evidence>
<evidence type="ECO:0000313" key="6">
    <source>
        <dbReference type="EMBL" id="KAK4498918.1"/>
    </source>
</evidence>
<name>A0ABR0ECI5_ZASCE</name>
<comment type="caution">
    <text evidence="6">The sequence shown here is derived from an EMBL/GenBank/DDBJ whole genome shotgun (WGS) entry which is preliminary data.</text>
</comment>
<dbReference type="Gene3D" id="1.20.1250.20">
    <property type="entry name" value="MFS general substrate transporter like domains"/>
    <property type="match status" value="1"/>
</dbReference>
<dbReference type="Proteomes" id="UP001305779">
    <property type="component" value="Unassembled WGS sequence"/>
</dbReference>
<dbReference type="SUPFAM" id="SSF103473">
    <property type="entry name" value="MFS general substrate transporter"/>
    <property type="match status" value="1"/>
</dbReference>
<feature type="transmembrane region" description="Helical" evidence="5">
    <location>
        <begin position="115"/>
        <end position="135"/>
    </location>
</feature>
<organism evidence="6 7">
    <name type="scientific">Zasmidium cellare</name>
    <name type="common">Wine cellar mold</name>
    <name type="synonym">Racodium cellare</name>
    <dbReference type="NCBI Taxonomy" id="395010"/>
    <lineage>
        <taxon>Eukaryota</taxon>
        <taxon>Fungi</taxon>
        <taxon>Dikarya</taxon>
        <taxon>Ascomycota</taxon>
        <taxon>Pezizomycotina</taxon>
        <taxon>Dothideomycetes</taxon>
        <taxon>Dothideomycetidae</taxon>
        <taxon>Mycosphaerellales</taxon>
        <taxon>Mycosphaerellaceae</taxon>
        <taxon>Zasmidium</taxon>
    </lineage>
</organism>
<protein>
    <submittedName>
        <fullName evidence="6">Uncharacterized protein</fullName>
    </submittedName>
</protein>
<evidence type="ECO:0000313" key="7">
    <source>
        <dbReference type="Proteomes" id="UP001305779"/>
    </source>
</evidence>
<evidence type="ECO:0000256" key="1">
    <source>
        <dbReference type="ARBA" id="ARBA00004141"/>
    </source>
</evidence>
<dbReference type="InterPro" id="IPR036259">
    <property type="entry name" value="MFS_trans_sf"/>
</dbReference>
<keyword evidence="7" id="KW-1185">Reference proteome</keyword>
<sequence>MLVGLFTNALTGLLINRIPALGAVLRSAVLCAIPPVLMATIDPAWAYWYSAFFAQVSDVFPVKTQALAGAVFNTMAQVGSAIGLTATSILSSSITKKSHSSDQNQSVALMEGYRVAFWMMFGFMAFSCLLALGGLRKLGRIGEKRD</sequence>
<accession>A0ABR0ECI5</accession>
<keyword evidence="3 5" id="KW-1133">Transmembrane helix</keyword>
<keyword evidence="2 5" id="KW-0812">Transmembrane</keyword>